<dbReference type="Proteomes" id="UP000681340">
    <property type="component" value="Unassembled WGS sequence"/>
</dbReference>
<reference evidence="2" key="1">
    <citation type="submission" date="2021-03" db="EMBL/GenBank/DDBJ databases">
        <title>Whole genome shotgun sequence of Actinoplanes auranticolor NBRC 12245.</title>
        <authorList>
            <person name="Komaki H."/>
            <person name="Tamura T."/>
        </authorList>
    </citation>
    <scope>NUCLEOTIDE SEQUENCE</scope>
    <source>
        <strain evidence="2">NBRC 12245</strain>
    </source>
</reference>
<feature type="transmembrane region" description="Helical" evidence="1">
    <location>
        <begin position="28"/>
        <end position="49"/>
    </location>
</feature>
<protein>
    <submittedName>
        <fullName evidence="2">Uncharacterized protein</fullName>
    </submittedName>
</protein>
<dbReference type="EMBL" id="BOQL01000045">
    <property type="protein sequence ID" value="GIM73621.1"/>
    <property type="molecule type" value="Genomic_DNA"/>
</dbReference>
<dbReference type="AlphaFoldDB" id="A0A919SK94"/>
<keyword evidence="1" id="KW-0472">Membrane</keyword>
<evidence type="ECO:0000313" key="3">
    <source>
        <dbReference type="Proteomes" id="UP000681340"/>
    </source>
</evidence>
<comment type="caution">
    <text evidence="2">The sequence shown here is derived from an EMBL/GenBank/DDBJ whole genome shotgun (WGS) entry which is preliminary data.</text>
</comment>
<proteinExistence type="predicted"/>
<evidence type="ECO:0000313" key="2">
    <source>
        <dbReference type="EMBL" id="GIM73621.1"/>
    </source>
</evidence>
<accession>A0A919SK94</accession>
<keyword evidence="1" id="KW-0812">Transmembrane</keyword>
<gene>
    <name evidence="2" type="ORF">Aau02nite_56880</name>
</gene>
<keyword evidence="3" id="KW-1185">Reference proteome</keyword>
<evidence type="ECO:0000256" key="1">
    <source>
        <dbReference type="SAM" id="Phobius"/>
    </source>
</evidence>
<sequence length="99" mass="10184">MYPALAGSAMWLFSVAISGSRPTILRIGGGSCLGIALASIGSAIWLWAVDVSAAREARSERRRLLLRSTAATAIVATTLATPAVDPMIAHIVSTSMGTA</sequence>
<keyword evidence="1" id="KW-1133">Transmembrane helix</keyword>
<feature type="transmembrane region" description="Helical" evidence="1">
    <location>
        <begin position="70"/>
        <end position="92"/>
    </location>
</feature>
<name>A0A919SK94_9ACTN</name>
<organism evidence="2 3">
    <name type="scientific">Actinoplanes auranticolor</name>
    <dbReference type="NCBI Taxonomy" id="47988"/>
    <lineage>
        <taxon>Bacteria</taxon>
        <taxon>Bacillati</taxon>
        <taxon>Actinomycetota</taxon>
        <taxon>Actinomycetes</taxon>
        <taxon>Micromonosporales</taxon>
        <taxon>Micromonosporaceae</taxon>
        <taxon>Actinoplanes</taxon>
    </lineage>
</organism>